<feature type="coiled-coil region" evidence="2">
    <location>
        <begin position="36"/>
        <end position="169"/>
    </location>
</feature>
<keyword evidence="2" id="KW-0175">Coiled coil</keyword>
<dbReference type="PROSITE" id="PS50089">
    <property type="entry name" value="ZF_RING_2"/>
    <property type="match status" value="1"/>
</dbReference>
<dbReference type="PANTHER" id="PTHR14879">
    <property type="entry name" value="CASPASE REGULATOR, RING FINGER DOMAIN-CONTAINING"/>
    <property type="match status" value="1"/>
</dbReference>
<proteinExistence type="predicted"/>
<dbReference type="InterPro" id="IPR013083">
    <property type="entry name" value="Znf_RING/FYVE/PHD"/>
</dbReference>
<dbReference type="Gene3D" id="3.30.40.10">
    <property type="entry name" value="Zinc/RING finger domain, C3HC4 (zinc finger)"/>
    <property type="match status" value="1"/>
</dbReference>
<evidence type="ECO:0000259" key="3">
    <source>
        <dbReference type="PROSITE" id="PS50089"/>
    </source>
</evidence>
<accession>A0A151R3H4</accession>
<evidence type="ECO:0000256" key="1">
    <source>
        <dbReference type="PROSITE-ProRule" id="PRU00175"/>
    </source>
</evidence>
<evidence type="ECO:0000256" key="2">
    <source>
        <dbReference type="SAM" id="Coils"/>
    </source>
</evidence>
<keyword evidence="1" id="KW-0479">Metal-binding</keyword>
<dbReference type="InterPro" id="IPR001841">
    <property type="entry name" value="Znf_RING"/>
</dbReference>
<dbReference type="Proteomes" id="UP000075243">
    <property type="component" value="Unassembled WGS sequence"/>
</dbReference>
<dbReference type="PANTHER" id="PTHR14879:SF5">
    <property type="entry name" value="RING-TYPE DOMAIN-CONTAINING PROTEIN"/>
    <property type="match status" value="1"/>
</dbReference>
<evidence type="ECO:0000313" key="5">
    <source>
        <dbReference type="Proteomes" id="UP000075243"/>
    </source>
</evidence>
<dbReference type="InterPro" id="IPR051728">
    <property type="entry name" value="RING-FYVE_E3_ubiquitin-ligase"/>
</dbReference>
<evidence type="ECO:0000313" key="4">
    <source>
        <dbReference type="EMBL" id="KYP37101.1"/>
    </source>
</evidence>
<protein>
    <submittedName>
        <fullName evidence="4">E3 ubiquitin-protein ligase RGLG2</fullName>
    </submittedName>
</protein>
<sequence length="267" mass="31394">MKDPINKVLYLEDEAARSSNIKLNFSFSLVIVRNEALLLQSELEDWKKRANFAKERWQSLKKESNHQLLKLKNERESISDAEKKACSVIRSLHERLKHLQHECAKLNKELQEEHKRSQFLTVEYDKSHEAAQIAKREVEAVRQVLQEERENAQRIMENFRRDVIFAESRAAFAEVLIDISVILFWLVPNEYFLFSFDWKGNLMNDGKFTRDLFEKCLKKEVCSICLCNEKDLAFGCGHMTCRECGLKLSKCHICREQITNHIKLFPG</sequence>
<keyword evidence="5" id="KW-1185">Reference proteome</keyword>
<feature type="domain" description="RING-type" evidence="3">
    <location>
        <begin position="222"/>
        <end position="255"/>
    </location>
</feature>
<dbReference type="Pfam" id="PF13920">
    <property type="entry name" value="zf-C3HC4_3"/>
    <property type="match status" value="1"/>
</dbReference>
<keyword evidence="1" id="KW-0863">Zinc-finger</keyword>
<gene>
    <name evidence="4" type="ORF">KK1_041733</name>
</gene>
<dbReference type="AlphaFoldDB" id="A0A151R3H4"/>
<dbReference type="GO" id="GO:0008270">
    <property type="term" value="F:zinc ion binding"/>
    <property type="evidence" value="ECO:0007669"/>
    <property type="project" value="UniProtKB-KW"/>
</dbReference>
<organism evidence="4 5">
    <name type="scientific">Cajanus cajan</name>
    <name type="common">Pigeon pea</name>
    <name type="synonym">Cajanus indicus</name>
    <dbReference type="NCBI Taxonomy" id="3821"/>
    <lineage>
        <taxon>Eukaryota</taxon>
        <taxon>Viridiplantae</taxon>
        <taxon>Streptophyta</taxon>
        <taxon>Embryophyta</taxon>
        <taxon>Tracheophyta</taxon>
        <taxon>Spermatophyta</taxon>
        <taxon>Magnoliopsida</taxon>
        <taxon>eudicotyledons</taxon>
        <taxon>Gunneridae</taxon>
        <taxon>Pentapetalae</taxon>
        <taxon>rosids</taxon>
        <taxon>fabids</taxon>
        <taxon>Fabales</taxon>
        <taxon>Fabaceae</taxon>
        <taxon>Papilionoideae</taxon>
        <taxon>50 kb inversion clade</taxon>
        <taxon>NPAAA clade</taxon>
        <taxon>indigoferoid/millettioid clade</taxon>
        <taxon>Phaseoleae</taxon>
        <taxon>Cajanus</taxon>
    </lineage>
</organism>
<reference evidence="4" key="1">
    <citation type="journal article" date="2012" name="Nat. Biotechnol.">
        <title>Draft genome sequence of pigeonpea (Cajanus cajan), an orphan legume crop of resource-poor farmers.</title>
        <authorList>
            <person name="Varshney R.K."/>
            <person name="Chen W."/>
            <person name="Li Y."/>
            <person name="Bharti A.K."/>
            <person name="Saxena R.K."/>
            <person name="Schlueter J.A."/>
            <person name="Donoghue M.T."/>
            <person name="Azam S."/>
            <person name="Fan G."/>
            <person name="Whaley A.M."/>
            <person name="Farmer A.D."/>
            <person name="Sheridan J."/>
            <person name="Iwata A."/>
            <person name="Tuteja R."/>
            <person name="Penmetsa R.V."/>
            <person name="Wu W."/>
            <person name="Upadhyaya H.D."/>
            <person name="Yang S.P."/>
            <person name="Shah T."/>
            <person name="Saxena K.B."/>
            <person name="Michael T."/>
            <person name="McCombie W.R."/>
            <person name="Yang B."/>
            <person name="Zhang G."/>
            <person name="Yang H."/>
            <person name="Wang J."/>
            <person name="Spillane C."/>
            <person name="Cook D.R."/>
            <person name="May G.D."/>
            <person name="Xu X."/>
            <person name="Jackson S.A."/>
        </authorList>
    </citation>
    <scope>NUCLEOTIDE SEQUENCE [LARGE SCALE GENOMIC DNA]</scope>
</reference>
<name>A0A151R3H4_CAJCA</name>
<dbReference type="Gramene" id="C.cajan_43121.t">
    <property type="protein sequence ID" value="C.cajan_43121.t"/>
    <property type="gene ID" value="C.cajan_43121"/>
</dbReference>
<keyword evidence="1" id="KW-0862">Zinc</keyword>
<dbReference type="EMBL" id="KQ484139">
    <property type="protein sequence ID" value="KYP37101.1"/>
    <property type="molecule type" value="Genomic_DNA"/>
</dbReference>